<sequence length="161" mass="17254">MSTFAELGEGDLFLHEVGGHWVFSIKGADGLDFAILVASVDGTSEWALPAIDRPEDHASVLAMTGALEIEALPECDEAFALPTKMRGPMGATPNGALVVDGAGEAWIAITFRGPVYYNLRLGREGTPGAGRLIFARWRIVRRGSSPERDLTIVEVQATTSR</sequence>
<proteinExistence type="predicted"/>
<dbReference type="EMBL" id="JBEPLU010000001">
    <property type="protein sequence ID" value="MET3526195.1"/>
    <property type="molecule type" value="Genomic_DNA"/>
</dbReference>
<reference evidence="1 2" key="1">
    <citation type="submission" date="2024-06" db="EMBL/GenBank/DDBJ databases">
        <title>Genomic Encyclopedia of Type Strains, Phase IV (KMG-IV): sequencing the most valuable type-strain genomes for metagenomic binning, comparative biology and taxonomic classification.</title>
        <authorList>
            <person name="Goeker M."/>
        </authorList>
    </citation>
    <scope>NUCLEOTIDE SEQUENCE [LARGE SCALE GENOMIC DNA]</scope>
    <source>
        <strain evidence="1 2">DSM 17809</strain>
    </source>
</reference>
<keyword evidence="2" id="KW-1185">Reference proteome</keyword>
<name>A0ABV2EGN5_9CAUL</name>
<evidence type="ECO:0000313" key="1">
    <source>
        <dbReference type="EMBL" id="MET3526195.1"/>
    </source>
</evidence>
<gene>
    <name evidence="1" type="ORF">ABID41_001290</name>
</gene>
<dbReference type="RefSeq" id="WP_354297330.1">
    <property type="nucleotide sequence ID" value="NZ_JBEPLU010000001.1"/>
</dbReference>
<protein>
    <submittedName>
        <fullName evidence="1">Uncharacterized protein</fullName>
    </submittedName>
</protein>
<comment type="caution">
    <text evidence="1">The sequence shown here is derived from an EMBL/GenBank/DDBJ whole genome shotgun (WGS) entry which is preliminary data.</text>
</comment>
<dbReference type="Proteomes" id="UP001549110">
    <property type="component" value="Unassembled WGS sequence"/>
</dbReference>
<evidence type="ECO:0000313" key="2">
    <source>
        <dbReference type="Proteomes" id="UP001549110"/>
    </source>
</evidence>
<accession>A0ABV2EGN5</accession>
<organism evidence="1 2">
    <name type="scientific">Phenylobacterium koreense</name>
    <dbReference type="NCBI Taxonomy" id="266125"/>
    <lineage>
        <taxon>Bacteria</taxon>
        <taxon>Pseudomonadati</taxon>
        <taxon>Pseudomonadota</taxon>
        <taxon>Alphaproteobacteria</taxon>
        <taxon>Caulobacterales</taxon>
        <taxon>Caulobacteraceae</taxon>
        <taxon>Phenylobacterium</taxon>
    </lineage>
</organism>